<reference evidence="3" key="1">
    <citation type="journal article" date="2015" name="Proc. Natl. Acad. Sci. U.S.A.">
        <title>Genome sequence of the Asian Tiger mosquito, Aedes albopictus, reveals insights into its biology, genetics, and evolution.</title>
        <authorList>
            <person name="Chen X.G."/>
            <person name="Jiang X."/>
            <person name="Gu J."/>
            <person name="Xu M."/>
            <person name="Wu Y."/>
            <person name="Deng Y."/>
            <person name="Zhang C."/>
            <person name="Bonizzoni M."/>
            <person name="Dermauw W."/>
            <person name="Vontas J."/>
            <person name="Armbruster P."/>
            <person name="Huang X."/>
            <person name="Yang Y."/>
            <person name="Zhang H."/>
            <person name="He W."/>
            <person name="Peng H."/>
            <person name="Liu Y."/>
            <person name="Wu K."/>
            <person name="Chen J."/>
            <person name="Lirakis M."/>
            <person name="Topalis P."/>
            <person name="Van Leeuwen T."/>
            <person name="Hall A.B."/>
            <person name="Jiang X."/>
            <person name="Thorpe C."/>
            <person name="Mueller R.L."/>
            <person name="Sun C."/>
            <person name="Waterhouse R.M."/>
            <person name="Yan G."/>
            <person name="Tu Z.J."/>
            <person name="Fang X."/>
            <person name="James A.A."/>
        </authorList>
    </citation>
    <scope>NUCLEOTIDE SEQUENCE [LARGE SCALE GENOMIC DNA]</scope>
    <source>
        <strain evidence="3">Foshan</strain>
    </source>
</reference>
<protein>
    <recommendedName>
        <fullName evidence="4">Cuticle protein</fullName>
    </recommendedName>
</protein>
<keyword evidence="1" id="KW-0472">Membrane</keyword>
<accession>A0ABM1Y0I5</accession>
<dbReference type="RefSeq" id="XP_062713177.1">
    <property type="nucleotide sequence ID" value="XM_062857193.1"/>
</dbReference>
<evidence type="ECO:0000313" key="3">
    <source>
        <dbReference type="Proteomes" id="UP000069940"/>
    </source>
</evidence>
<dbReference type="GeneID" id="115263981"/>
<proteinExistence type="predicted"/>
<sequence length="138" mass="14876">MCLSIPHIMIILLFVLVFHNFILYASHPQIVLLAVVAAVCAEEMASESMKTKRGLHLSLGSYHAPAVVSHSYVAPAPLAVAHHAPLVAAAPVYTKTYVHHAPAVVHHAPLAAYHAPAYVAHAPAVVAHAPYYSTFHRR</sequence>
<evidence type="ECO:0000256" key="1">
    <source>
        <dbReference type="SAM" id="Phobius"/>
    </source>
</evidence>
<keyword evidence="1" id="KW-1133">Transmembrane helix</keyword>
<keyword evidence="3" id="KW-1185">Reference proteome</keyword>
<name>A0ABM1Y0I5_AEDAL</name>
<evidence type="ECO:0008006" key="4">
    <source>
        <dbReference type="Google" id="ProtNLM"/>
    </source>
</evidence>
<reference evidence="2" key="2">
    <citation type="submission" date="2025-05" db="UniProtKB">
        <authorList>
            <consortium name="EnsemblMetazoa"/>
        </authorList>
    </citation>
    <scope>IDENTIFICATION</scope>
    <source>
        <strain evidence="2">Foshan</strain>
    </source>
</reference>
<organism evidence="2 3">
    <name type="scientific">Aedes albopictus</name>
    <name type="common">Asian tiger mosquito</name>
    <name type="synonym">Stegomyia albopicta</name>
    <dbReference type="NCBI Taxonomy" id="7160"/>
    <lineage>
        <taxon>Eukaryota</taxon>
        <taxon>Metazoa</taxon>
        <taxon>Ecdysozoa</taxon>
        <taxon>Arthropoda</taxon>
        <taxon>Hexapoda</taxon>
        <taxon>Insecta</taxon>
        <taxon>Pterygota</taxon>
        <taxon>Neoptera</taxon>
        <taxon>Endopterygota</taxon>
        <taxon>Diptera</taxon>
        <taxon>Nematocera</taxon>
        <taxon>Culicoidea</taxon>
        <taxon>Culicidae</taxon>
        <taxon>Culicinae</taxon>
        <taxon>Aedini</taxon>
        <taxon>Aedes</taxon>
        <taxon>Stegomyia</taxon>
    </lineage>
</organism>
<dbReference type="EnsemblMetazoa" id="AALFPA23_004559.R5593">
    <property type="protein sequence ID" value="AALFPA23_004559.P5593"/>
    <property type="gene ID" value="AALFPA23_004559"/>
</dbReference>
<dbReference type="Proteomes" id="UP000069940">
    <property type="component" value="Unassembled WGS sequence"/>
</dbReference>
<feature type="transmembrane region" description="Helical" evidence="1">
    <location>
        <begin position="7"/>
        <end position="24"/>
    </location>
</feature>
<evidence type="ECO:0000313" key="2">
    <source>
        <dbReference type="EnsemblMetazoa" id="AALFPA23_004559.P5593"/>
    </source>
</evidence>
<keyword evidence="1" id="KW-0812">Transmembrane</keyword>